<gene>
    <name evidence="1" type="ORF">AOB46_06555</name>
</gene>
<dbReference type="Proteomes" id="UP000037953">
    <property type="component" value="Unassembled WGS sequence"/>
</dbReference>
<organism evidence="1 2">
    <name type="scientific">Chryseobacterium indologenes</name>
    <name type="common">Flavobacterium indologenes</name>
    <dbReference type="NCBI Taxonomy" id="253"/>
    <lineage>
        <taxon>Bacteria</taxon>
        <taxon>Pseudomonadati</taxon>
        <taxon>Bacteroidota</taxon>
        <taxon>Flavobacteriia</taxon>
        <taxon>Flavobacteriales</taxon>
        <taxon>Weeksellaceae</taxon>
        <taxon>Chryseobacterium group</taxon>
        <taxon>Chryseobacterium</taxon>
    </lineage>
</organism>
<dbReference type="PATRIC" id="fig|253.9.peg.2986"/>
<name>A0A0N0IX21_CHRID</name>
<evidence type="ECO:0000313" key="2">
    <source>
        <dbReference type="Proteomes" id="UP000037953"/>
    </source>
</evidence>
<proteinExistence type="predicted"/>
<dbReference type="OrthoDB" id="1269332at2"/>
<reference evidence="1 2" key="1">
    <citation type="journal article" date="2015" name="Genom Data">
        <title>Draft genome sequence of a multidrug-resistant Chryseobacterium indologenes isolate from Malaysia.</title>
        <authorList>
            <person name="Yu C.Y."/>
            <person name="Ang G.Y."/>
            <person name="Cheng H.J."/>
            <person name="Cheong Y.M."/>
            <person name="Yin W.F."/>
            <person name="Chan K.G."/>
        </authorList>
    </citation>
    <scope>NUCLEOTIDE SEQUENCE [LARGE SCALE GENOMIC DNA]</scope>
    <source>
        <strain evidence="1 2">CI_885</strain>
    </source>
</reference>
<dbReference type="RefSeq" id="WP_062697521.1">
    <property type="nucleotide sequence ID" value="NZ_LJOD01000003.1"/>
</dbReference>
<accession>A0A0N0IX21</accession>
<comment type="caution">
    <text evidence="1">The sequence shown here is derived from an EMBL/GenBank/DDBJ whole genome shotgun (WGS) entry which is preliminary data.</text>
</comment>
<protein>
    <submittedName>
        <fullName evidence="1">Uncharacterized protein</fullName>
    </submittedName>
</protein>
<sequence length="76" mass="8882">MKKPDKIINLNFNNTEYNVEVIVNLDKIEGFIYYTFKFDEDHSVTISQFDGEKWEIASMTKSNIADKLGKIIEAIY</sequence>
<dbReference type="AlphaFoldDB" id="A0A0N0IX21"/>
<reference evidence="2" key="2">
    <citation type="submission" date="2015-09" db="EMBL/GenBank/DDBJ databases">
        <title>Draft genome sequence of a multidrug-resistant Chryseobacterium indologenes isolate from Malaysia.</title>
        <authorList>
            <person name="Yu C.Y."/>
            <person name="Ang G.Y."/>
            <person name="Chan K.-G."/>
        </authorList>
    </citation>
    <scope>NUCLEOTIDE SEQUENCE [LARGE SCALE GENOMIC DNA]</scope>
    <source>
        <strain evidence="2">CI_885</strain>
    </source>
</reference>
<dbReference type="EMBL" id="LJOD01000003">
    <property type="protein sequence ID" value="KPE51883.1"/>
    <property type="molecule type" value="Genomic_DNA"/>
</dbReference>
<evidence type="ECO:0000313" key="1">
    <source>
        <dbReference type="EMBL" id="KPE51883.1"/>
    </source>
</evidence>